<dbReference type="Gene3D" id="3.40.630.30">
    <property type="match status" value="1"/>
</dbReference>
<dbReference type="STRING" id="1629.IV50_GL000081"/>
<dbReference type="Pfam" id="PF13420">
    <property type="entry name" value="Acetyltransf_4"/>
    <property type="match status" value="1"/>
</dbReference>
<dbReference type="Proteomes" id="UP000254621">
    <property type="component" value="Unassembled WGS sequence"/>
</dbReference>
<dbReference type="InterPro" id="IPR000182">
    <property type="entry name" value="GNAT_dom"/>
</dbReference>
<dbReference type="PANTHER" id="PTHR43072">
    <property type="entry name" value="N-ACETYLTRANSFERASE"/>
    <property type="match status" value="1"/>
</dbReference>
<evidence type="ECO:0000313" key="3">
    <source>
        <dbReference type="Proteomes" id="UP000254621"/>
    </source>
</evidence>
<sequence length="197" mass="22638">MNVSHTSRVYPTFFSDSYEVSHDSKDSYCSKADLPQLLSIYAPYVTRSTATFDELVPTLTDFTQQFQQIRRSYPYLVAENDQDQLLGYCYAHAYNSRFAYQWSVETTIYIVDSAQGQHVGQALYTALEQKLKTQNIVNIFACITAENVSSIAFHQKQGFETVGHFKNSGYKFGHWLDTIWMEKQISPLPKQPDVINL</sequence>
<reference evidence="2 3" key="1">
    <citation type="submission" date="2018-06" db="EMBL/GenBank/DDBJ databases">
        <authorList>
            <consortium name="Pathogen Informatics"/>
            <person name="Doyle S."/>
        </authorList>
    </citation>
    <scope>NUCLEOTIDE SEQUENCE [LARGE SCALE GENOMIC DNA]</scope>
    <source>
        <strain evidence="2 3">NCTC13645</strain>
    </source>
</reference>
<evidence type="ECO:0000313" key="2">
    <source>
        <dbReference type="EMBL" id="SUP58835.1"/>
    </source>
</evidence>
<dbReference type="SUPFAM" id="SSF55729">
    <property type="entry name" value="Acyl-CoA N-acyltransferases (Nat)"/>
    <property type="match status" value="1"/>
</dbReference>
<keyword evidence="2" id="KW-0808">Transferase</keyword>
<dbReference type="PANTHER" id="PTHR43072:SF8">
    <property type="entry name" value="ACYLTRANSFERASE FABY-RELATED"/>
    <property type="match status" value="1"/>
</dbReference>
<accession>A0A380P107</accession>
<dbReference type="CDD" id="cd04301">
    <property type="entry name" value="NAT_SF"/>
    <property type="match status" value="1"/>
</dbReference>
<keyword evidence="2" id="KW-0012">Acyltransferase</keyword>
<dbReference type="GO" id="GO:0102971">
    <property type="term" value="F:phosphinothricin N-acetyltransferase activity"/>
    <property type="evidence" value="ECO:0007669"/>
    <property type="project" value="UniProtKB-EC"/>
</dbReference>
<evidence type="ECO:0000259" key="1">
    <source>
        <dbReference type="PROSITE" id="PS51186"/>
    </source>
</evidence>
<dbReference type="PROSITE" id="PS51186">
    <property type="entry name" value="GNAT"/>
    <property type="match status" value="1"/>
</dbReference>
<feature type="domain" description="N-acetyltransferase" evidence="1">
    <location>
        <begin position="24"/>
        <end position="186"/>
    </location>
</feature>
<proteinExistence type="predicted"/>
<organism evidence="2 3">
    <name type="scientific">Weissella viridescens</name>
    <name type="common">Lactobacillus viridescens</name>
    <dbReference type="NCBI Taxonomy" id="1629"/>
    <lineage>
        <taxon>Bacteria</taxon>
        <taxon>Bacillati</taxon>
        <taxon>Bacillota</taxon>
        <taxon>Bacilli</taxon>
        <taxon>Lactobacillales</taxon>
        <taxon>Lactobacillaceae</taxon>
        <taxon>Weissella</taxon>
    </lineage>
</organism>
<dbReference type="AlphaFoldDB" id="A0A380P107"/>
<gene>
    <name evidence="2" type="primary">bar</name>
    <name evidence="2" type="ORF">NCTC13645_01083</name>
</gene>
<dbReference type="EC" id="2.3.1.183" evidence="2"/>
<name>A0A380P107_WEIVI</name>
<dbReference type="EMBL" id="UHIV01000004">
    <property type="protein sequence ID" value="SUP58835.1"/>
    <property type="molecule type" value="Genomic_DNA"/>
</dbReference>
<dbReference type="InterPro" id="IPR016181">
    <property type="entry name" value="Acyl_CoA_acyltransferase"/>
</dbReference>
<protein>
    <submittedName>
        <fullName evidence="2">Phosphinothricin N-acetyltransferase</fullName>
        <ecNumber evidence="2">2.3.1.183</ecNumber>
    </submittedName>
</protein>